<dbReference type="Pfam" id="PF00667">
    <property type="entry name" value="FAD_binding_1"/>
    <property type="match status" value="2"/>
</dbReference>
<dbReference type="GO" id="GO:0019344">
    <property type="term" value="P:cysteine biosynthetic process"/>
    <property type="evidence" value="ECO:0007669"/>
    <property type="project" value="UniProtKB-KW"/>
</dbReference>
<evidence type="ECO:0000259" key="12">
    <source>
        <dbReference type="PROSITE" id="PS51384"/>
    </source>
</evidence>
<dbReference type="STRING" id="1112204.GPOL_c25130"/>
<dbReference type="KEGG" id="gpo:GPOL_c25130"/>
<dbReference type="Proteomes" id="UP000009154">
    <property type="component" value="Chromosome"/>
</dbReference>
<keyword evidence="6" id="KW-0274">FAD</keyword>
<dbReference type="GeneID" id="90159557"/>
<keyword evidence="9" id="KW-0028">Amino-acid biosynthesis</keyword>
<evidence type="ECO:0000256" key="6">
    <source>
        <dbReference type="ARBA" id="ARBA00022827"/>
    </source>
</evidence>
<evidence type="ECO:0000256" key="8">
    <source>
        <dbReference type="ARBA" id="ARBA00023002"/>
    </source>
</evidence>
<feature type="domain" description="FAD-binding FR-type" evidence="12">
    <location>
        <begin position="174"/>
        <end position="406"/>
    </location>
</feature>
<dbReference type="Gene3D" id="2.40.30.10">
    <property type="entry name" value="Translation factors"/>
    <property type="match status" value="1"/>
</dbReference>
<comment type="catalytic activity">
    <reaction evidence="10">
        <text>hydrogen sulfide + 3 NADP(+) + 3 H2O = sulfite + 3 NADPH + 4 H(+)</text>
        <dbReference type="Rhea" id="RHEA:13801"/>
        <dbReference type="ChEBI" id="CHEBI:15377"/>
        <dbReference type="ChEBI" id="CHEBI:15378"/>
        <dbReference type="ChEBI" id="CHEBI:17359"/>
        <dbReference type="ChEBI" id="CHEBI:29919"/>
        <dbReference type="ChEBI" id="CHEBI:57783"/>
        <dbReference type="ChEBI" id="CHEBI:58349"/>
        <dbReference type="EC" id="1.8.1.2"/>
    </reaction>
</comment>
<keyword evidence="8 13" id="KW-0560">Oxidoreductase</keyword>
<dbReference type="eggNOG" id="COG0369">
    <property type="taxonomic scope" value="Bacteria"/>
</dbReference>
<dbReference type="Gene3D" id="3.40.50.360">
    <property type="match status" value="1"/>
</dbReference>
<organism evidence="13 14">
    <name type="scientific">Gordonia polyisoprenivorans (strain DSM 44266 / VH2)</name>
    <dbReference type="NCBI Taxonomy" id="1112204"/>
    <lineage>
        <taxon>Bacteria</taxon>
        <taxon>Bacillati</taxon>
        <taxon>Actinomycetota</taxon>
        <taxon>Actinomycetes</taxon>
        <taxon>Mycobacteriales</taxon>
        <taxon>Gordoniaceae</taxon>
        <taxon>Gordonia</taxon>
    </lineage>
</organism>
<evidence type="ECO:0000313" key="13">
    <source>
        <dbReference type="EMBL" id="AFA73542.1"/>
    </source>
</evidence>
<dbReference type="PROSITE" id="PS51384">
    <property type="entry name" value="FAD_FR"/>
    <property type="match status" value="1"/>
</dbReference>
<dbReference type="PANTHER" id="PTHR19384">
    <property type="entry name" value="NITRIC OXIDE SYNTHASE-RELATED"/>
    <property type="match status" value="1"/>
</dbReference>
<keyword evidence="5" id="KW-0288">FMN</keyword>
<dbReference type="RefSeq" id="WP_014360129.1">
    <property type="nucleotide sequence ID" value="NC_016906.1"/>
</dbReference>
<proteinExistence type="predicted"/>
<feature type="domain" description="Flavodoxin-like" evidence="11">
    <location>
        <begin position="3"/>
        <end position="141"/>
    </location>
</feature>
<dbReference type="InterPro" id="IPR001094">
    <property type="entry name" value="Flavdoxin-like"/>
</dbReference>
<name>H6N3S1_GORPV</name>
<comment type="cofactor">
    <cofactor evidence="2">
        <name>FAD</name>
        <dbReference type="ChEBI" id="CHEBI:57692"/>
    </cofactor>
</comment>
<dbReference type="SUPFAM" id="SSF63380">
    <property type="entry name" value="Riboflavin synthase domain-like"/>
    <property type="match status" value="1"/>
</dbReference>
<evidence type="ECO:0000256" key="2">
    <source>
        <dbReference type="ARBA" id="ARBA00001974"/>
    </source>
</evidence>
<dbReference type="InterPro" id="IPR017927">
    <property type="entry name" value="FAD-bd_FR_type"/>
</dbReference>
<evidence type="ECO:0000256" key="10">
    <source>
        <dbReference type="ARBA" id="ARBA00052219"/>
    </source>
</evidence>
<evidence type="ECO:0000256" key="1">
    <source>
        <dbReference type="ARBA" id="ARBA00001917"/>
    </source>
</evidence>
<dbReference type="Gene3D" id="1.20.990.10">
    <property type="entry name" value="NADPH-cytochrome p450 Reductase, Chain A, domain 3"/>
    <property type="match status" value="1"/>
</dbReference>
<dbReference type="EC" id="1.8.1.2" evidence="3"/>
<dbReference type="GO" id="GO:0004783">
    <property type="term" value="F:sulfite reductase (NADPH) activity"/>
    <property type="evidence" value="ECO:0007669"/>
    <property type="project" value="UniProtKB-EC"/>
</dbReference>
<dbReference type="InterPro" id="IPR029039">
    <property type="entry name" value="Flavoprotein-like_sf"/>
</dbReference>
<dbReference type="PROSITE" id="PS50902">
    <property type="entry name" value="FLAVODOXIN_LIKE"/>
    <property type="match status" value="1"/>
</dbReference>
<dbReference type="InterPro" id="IPR039261">
    <property type="entry name" value="FNR_nucleotide-bd"/>
</dbReference>
<dbReference type="GO" id="GO:0050660">
    <property type="term" value="F:flavin adenine dinucleotide binding"/>
    <property type="evidence" value="ECO:0007669"/>
    <property type="project" value="TreeGrafter"/>
</dbReference>
<dbReference type="InterPro" id="IPR017938">
    <property type="entry name" value="Riboflavin_synthase-like_b-brl"/>
</dbReference>
<sequence>MQYRVAYGSETGNAQSVAERLTALATSSGLEVTCSRLNDADPVLLAGETTLLIVISTTDDGDIPYNAAGFWSAITAESAPEFDHASYAVLALGDSDYLDFCQAGIDLDRRLAELGGTRLCSIVTCDADFEADAERWTREVLDLIVESPTVAPITDSAVSLASAGRDEEQHLAHHADIPFSVVQKYRLSGPGSAKPVWHLCLDVSDSGVIYSPGDCVRVLPGNDADYVDQLLAAPVASSDFAVDVAAVRADLMNRFEIRRPSRELISEVTARTSDESVKRVLSGDDRRALHSFLWDRDVLDLVRLADRRPFHLGEIVDTLRPLATRSYSISSSQLRTPDRLEITVAALEYNARGRDRHGVCSSYLTNQITADRTVWGAIDVNPAFHLPDDDDTAVIMVGPGTGIAPFRGFLYERQARKARGRNWLFFGARTSTHDHLYADELKAFECERLLTRLDVAFSREGGGRRYVQHLMWENGKELFRWLSEGAYIYVCGDATAMARDVDRTLREIVVEHGVLPPEAAASYVDGLSREGRYLRDVY</sequence>
<dbReference type="Gene3D" id="3.40.50.80">
    <property type="entry name" value="Nucleotide-binding domain of ferredoxin-NADP reductase (FNR) module"/>
    <property type="match status" value="1"/>
</dbReference>
<dbReference type="InterPro" id="IPR008254">
    <property type="entry name" value="Flavodoxin/NO_synth"/>
</dbReference>
<dbReference type="FunFam" id="3.40.50.80:FF:000001">
    <property type="entry name" value="NADPH--cytochrome P450 reductase 1"/>
    <property type="match status" value="1"/>
</dbReference>
<keyword evidence="4" id="KW-0285">Flavoprotein</keyword>
<dbReference type="InterPro" id="IPR023173">
    <property type="entry name" value="NADPH_Cyt_P450_Rdtase_alpha"/>
</dbReference>
<evidence type="ECO:0000313" key="14">
    <source>
        <dbReference type="Proteomes" id="UP000009154"/>
    </source>
</evidence>
<dbReference type="InterPro" id="IPR001709">
    <property type="entry name" value="Flavoprot_Pyr_Nucl_cyt_Rdtase"/>
</dbReference>
<evidence type="ECO:0000256" key="5">
    <source>
        <dbReference type="ARBA" id="ARBA00022643"/>
    </source>
</evidence>
<dbReference type="SUPFAM" id="SSF52343">
    <property type="entry name" value="Ferredoxin reductase-like, C-terminal NADP-linked domain"/>
    <property type="match status" value="1"/>
</dbReference>
<evidence type="ECO:0000259" key="11">
    <source>
        <dbReference type="PROSITE" id="PS50902"/>
    </source>
</evidence>
<keyword evidence="9" id="KW-0198">Cysteine biosynthesis</keyword>
<dbReference type="Pfam" id="PF00175">
    <property type="entry name" value="NAD_binding_1"/>
    <property type="match status" value="1"/>
</dbReference>
<evidence type="ECO:0000256" key="7">
    <source>
        <dbReference type="ARBA" id="ARBA00022857"/>
    </source>
</evidence>
<accession>H6N3S1</accession>
<dbReference type="InterPro" id="IPR001433">
    <property type="entry name" value="OxRdtase_FAD/NAD-bd"/>
</dbReference>
<dbReference type="PANTHER" id="PTHR19384:SF128">
    <property type="entry name" value="NADPH OXIDOREDUCTASE A"/>
    <property type="match status" value="1"/>
</dbReference>
<dbReference type="Pfam" id="PF00258">
    <property type="entry name" value="Flavodoxin_1"/>
    <property type="match status" value="1"/>
</dbReference>
<dbReference type="PRINTS" id="PR00371">
    <property type="entry name" value="FPNCR"/>
</dbReference>
<gene>
    <name evidence="13" type="primary">cysJ</name>
    <name evidence="13" type="ordered locus">GPOL_c25130</name>
</gene>
<dbReference type="EMBL" id="CP003119">
    <property type="protein sequence ID" value="AFA73542.1"/>
    <property type="molecule type" value="Genomic_DNA"/>
</dbReference>
<dbReference type="HOGENOM" id="CLU_001570_17_7_11"/>
<protein>
    <recommendedName>
        <fullName evidence="3">assimilatory sulfite reductase (NADPH)</fullName>
        <ecNumber evidence="3">1.8.1.2</ecNumber>
    </recommendedName>
</protein>
<evidence type="ECO:0000256" key="4">
    <source>
        <dbReference type="ARBA" id="ARBA00022630"/>
    </source>
</evidence>
<dbReference type="InterPro" id="IPR003097">
    <property type="entry name" value="CysJ-like_FAD-binding"/>
</dbReference>
<evidence type="ECO:0000256" key="9">
    <source>
        <dbReference type="ARBA" id="ARBA00023192"/>
    </source>
</evidence>
<evidence type="ECO:0000256" key="3">
    <source>
        <dbReference type="ARBA" id="ARBA00012604"/>
    </source>
</evidence>
<dbReference type="PRINTS" id="PR00369">
    <property type="entry name" value="FLAVODOXIN"/>
</dbReference>
<comment type="cofactor">
    <cofactor evidence="1">
        <name>FMN</name>
        <dbReference type="ChEBI" id="CHEBI:58210"/>
    </cofactor>
</comment>
<dbReference type="AlphaFoldDB" id="H6N3S1"/>
<keyword evidence="7" id="KW-0521">NADP</keyword>
<keyword evidence="14" id="KW-1185">Reference proteome</keyword>
<dbReference type="GO" id="GO:0010181">
    <property type="term" value="F:FMN binding"/>
    <property type="evidence" value="ECO:0007669"/>
    <property type="project" value="InterPro"/>
</dbReference>
<dbReference type="GO" id="GO:0005829">
    <property type="term" value="C:cytosol"/>
    <property type="evidence" value="ECO:0007669"/>
    <property type="project" value="TreeGrafter"/>
</dbReference>
<dbReference type="SUPFAM" id="SSF52218">
    <property type="entry name" value="Flavoproteins"/>
    <property type="match status" value="1"/>
</dbReference>
<reference evidence="13 14" key="1">
    <citation type="journal article" date="2012" name="Appl. Environ. Microbiol.">
        <title>Involvement of two latex-clearing proteins during rubber degradation and insights into the subsequent degradation pathway revealed by the genome sequence of Gordonia polyisoprenivorans strain VH2.</title>
        <authorList>
            <person name="Hiessl S."/>
            <person name="Schuldes J."/>
            <person name="Thurmer A."/>
            <person name="Halbsguth T."/>
            <person name="Broker D."/>
            <person name="Angelov A."/>
            <person name="Liebl W."/>
            <person name="Daniel R."/>
            <person name="Steinbuchel A."/>
        </authorList>
    </citation>
    <scope>NUCLEOTIDE SEQUENCE [LARGE SCALE GENOMIC DNA]</scope>
    <source>
        <strain evidence="14">DSM 44266 / VH2</strain>
    </source>
</reference>